<protein>
    <submittedName>
        <fullName evidence="1">Uncharacterized protein</fullName>
    </submittedName>
</protein>
<proteinExistence type="predicted"/>
<evidence type="ECO:0000313" key="1">
    <source>
        <dbReference type="EMBL" id="MBW85434.1"/>
    </source>
</evidence>
<name>A0A2P2IW51_RHIMU</name>
<dbReference type="EMBL" id="GGEC01004951">
    <property type="protein sequence ID" value="MBW85434.1"/>
    <property type="molecule type" value="Transcribed_RNA"/>
</dbReference>
<dbReference type="AlphaFoldDB" id="A0A2P2IW51"/>
<sequence length="33" mass="3763">MKGPTIYDTKIESQCNFTTSSTQKRVLFCSNFS</sequence>
<reference evidence="1" key="1">
    <citation type="submission" date="2018-02" db="EMBL/GenBank/DDBJ databases">
        <title>Rhizophora mucronata_Transcriptome.</title>
        <authorList>
            <person name="Meera S.P."/>
            <person name="Sreeshan A."/>
            <person name="Augustine A."/>
        </authorList>
    </citation>
    <scope>NUCLEOTIDE SEQUENCE</scope>
    <source>
        <tissue evidence="1">Leaf</tissue>
    </source>
</reference>
<organism evidence="1">
    <name type="scientific">Rhizophora mucronata</name>
    <name type="common">Asiatic mangrove</name>
    <dbReference type="NCBI Taxonomy" id="61149"/>
    <lineage>
        <taxon>Eukaryota</taxon>
        <taxon>Viridiplantae</taxon>
        <taxon>Streptophyta</taxon>
        <taxon>Embryophyta</taxon>
        <taxon>Tracheophyta</taxon>
        <taxon>Spermatophyta</taxon>
        <taxon>Magnoliopsida</taxon>
        <taxon>eudicotyledons</taxon>
        <taxon>Gunneridae</taxon>
        <taxon>Pentapetalae</taxon>
        <taxon>rosids</taxon>
        <taxon>fabids</taxon>
        <taxon>Malpighiales</taxon>
        <taxon>Rhizophoraceae</taxon>
        <taxon>Rhizophora</taxon>
    </lineage>
</organism>
<accession>A0A2P2IW51</accession>